<reference evidence="1 2" key="1">
    <citation type="journal article" date="2022" name="DNA Res.">
        <title>Chromosomal-level genome assembly of the orchid tree Bauhinia variegata (Leguminosae; Cercidoideae) supports the allotetraploid origin hypothesis of Bauhinia.</title>
        <authorList>
            <person name="Zhong Y."/>
            <person name="Chen Y."/>
            <person name="Zheng D."/>
            <person name="Pang J."/>
            <person name="Liu Y."/>
            <person name="Luo S."/>
            <person name="Meng S."/>
            <person name="Qian L."/>
            <person name="Wei D."/>
            <person name="Dai S."/>
            <person name="Zhou R."/>
        </authorList>
    </citation>
    <scope>NUCLEOTIDE SEQUENCE [LARGE SCALE GENOMIC DNA]</scope>
    <source>
        <strain evidence="1">BV-YZ2020</strain>
    </source>
</reference>
<name>A0ACB9PB75_BAUVA</name>
<sequence length="393" mass="43375">MAIKASLAFLFLSFLFLASLSVSSAWTSNSESVERENPFYFNSSLFKERYNSSMGYISLLQRFDQNNSILAAITNYRLLSFRAVPQTFVIPHITDADYIIYVISGKLLFTLMYADHTESYELQPKDVLILPAGSLAYVANLDDTEAFEVMHLVIPINVPGEFTDVFPGAQKFPRAFYHAFSNQTLEAAFNSSITEIYQALLGETEEDLKPDVLSKISKELIEELSQGAKSSNDSGLPTSAPFNLGNYLIYSNDYGKFWEALPNLVPNIEEFGVAVTLAELNENSLILPHLNSKAWRCFRGPPDYPFAVSSSSNSTLGILGYVVNSEKNKRVFAAGATSNVINQIGDVAKPLIFAGTAQQVTQVLANQRGSFIVSAQRQLQKPPLSSILDSAFA</sequence>
<evidence type="ECO:0000313" key="2">
    <source>
        <dbReference type="Proteomes" id="UP000828941"/>
    </source>
</evidence>
<comment type="caution">
    <text evidence="1">The sequence shown here is derived from an EMBL/GenBank/DDBJ whole genome shotgun (WGS) entry which is preliminary data.</text>
</comment>
<dbReference type="EMBL" id="CM039430">
    <property type="protein sequence ID" value="KAI4345663.1"/>
    <property type="molecule type" value="Genomic_DNA"/>
</dbReference>
<protein>
    <submittedName>
        <fullName evidence="1">Uncharacterized protein</fullName>
    </submittedName>
</protein>
<proteinExistence type="predicted"/>
<gene>
    <name evidence="1" type="ORF">L6164_012763</name>
</gene>
<dbReference type="Proteomes" id="UP000828941">
    <property type="component" value="Chromosome 5"/>
</dbReference>
<evidence type="ECO:0000313" key="1">
    <source>
        <dbReference type="EMBL" id="KAI4345663.1"/>
    </source>
</evidence>
<keyword evidence="2" id="KW-1185">Reference proteome</keyword>
<organism evidence="1 2">
    <name type="scientific">Bauhinia variegata</name>
    <name type="common">Purple orchid tree</name>
    <name type="synonym">Phanera variegata</name>
    <dbReference type="NCBI Taxonomy" id="167791"/>
    <lineage>
        <taxon>Eukaryota</taxon>
        <taxon>Viridiplantae</taxon>
        <taxon>Streptophyta</taxon>
        <taxon>Embryophyta</taxon>
        <taxon>Tracheophyta</taxon>
        <taxon>Spermatophyta</taxon>
        <taxon>Magnoliopsida</taxon>
        <taxon>eudicotyledons</taxon>
        <taxon>Gunneridae</taxon>
        <taxon>Pentapetalae</taxon>
        <taxon>rosids</taxon>
        <taxon>fabids</taxon>
        <taxon>Fabales</taxon>
        <taxon>Fabaceae</taxon>
        <taxon>Cercidoideae</taxon>
        <taxon>Cercideae</taxon>
        <taxon>Bauhiniinae</taxon>
        <taxon>Bauhinia</taxon>
    </lineage>
</organism>
<accession>A0ACB9PB75</accession>